<dbReference type="EMBL" id="JAKNCT010000004">
    <property type="protein sequence ID" value="MCG5030584.1"/>
    <property type="molecule type" value="Genomic_DNA"/>
</dbReference>
<feature type="region of interest" description="Disordered" evidence="1">
    <location>
        <begin position="253"/>
        <end position="311"/>
    </location>
</feature>
<gene>
    <name evidence="2" type="ORF">MAF45_03880</name>
</gene>
<keyword evidence="3" id="KW-1185">Reference proteome</keyword>
<feature type="compositionally biased region" description="Polar residues" evidence="1">
    <location>
        <begin position="281"/>
        <end position="295"/>
    </location>
</feature>
<sequence length="494" mass="54682">MKPQEFRDEVSAVGKDVTEALKAANVPDAQAKSYSALVQTLVGNMASDAGMSPREIWEQYGIRNIFSEGKDVTRDASGQVQAVSSEAKSALVSPESLHEPWAKQGNATVNVPDMFGPIFSGEDLDFKPLAVLAKLRKEKTGVVPNAFQFRLDQWLDPNGKPLPSNGAVGLVYGRPGDPKREFSGGYGLAHIDAKHPGNAEKIVSFLQNPALRAFSRGDKITLWNGKDKVGLSVFWDGNPDRGQWVITSFKDEEAPTGKELKRAPSAVDKIPSPSRTVDGDSGSSSPREALNSNDKSTPESVKEQNPNELSKGEYFPTARSVLLWANADRSTFLHETGHWFLGARVGLALQLKNLETLTDSQKHLVSAVEDAVKWLGYDSLEAFAGASIEERRPAEERFARTFEQYLKDGRAPIAGLQSLFRRFANWFKAIYGFMTAVPGSQMSDDVRQMFDRLFVTEEQQTEARLRYDLYQALNREDFSEEEAYQAYLALMGNN</sequence>
<organism evidence="2 3">
    <name type="scientific">Mesosutterella porci</name>
    <dbReference type="NCBI Taxonomy" id="2915351"/>
    <lineage>
        <taxon>Bacteria</taxon>
        <taxon>Pseudomonadati</taxon>
        <taxon>Pseudomonadota</taxon>
        <taxon>Betaproteobacteria</taxon>
        <taxon>Burkholderiales</taxon>
        <taxon>Sutterellaceae</taxon>
        <taxon>Mesosutterella</taxon>
    </lineage>
</organism>
<reference evidence="2 3" key="1">
    <citation type="submission" date="2022-02" db="EMBL/GenBank/DDBJ databases">
        <title>Mesosutterella porci, a novel member of the family Sutterellaceae from pig feces.</title>
        <authorList>
            <person name="Wylensek D."/>
            <person name="Clavel T."/>
        </authorList>
    </citation>
    <scope>NUCLEOTIDE SEQUENCE [LARGE SCALE GENOMIC DNA]</scope>
    <source>
        <strain evidence="3">oilRF-744-wt-GAM-9</strain>
    </source>
</reference>
<evidence type="ECO:0000313" key="2">
    <source>
        <dbReference type="EMBL" id="MCG5030584.1"/>
    </source>
</evidence>
<name>A0ABS9MPS2_9BURK</name>
<evidence type="ECO:0000256" key="1">
    <source>
        <dbReference type="SAM" id="MobiDB-lite"/>
    </source>
</evidence>
<dbReference type="Proteomes" id="UP001297600">
    <property type="component" value="Unassembled WGS sequence"/>
</dbReference>
<dbReference type="RefSeq" id="WP_237978241.1">
    <property type="nucleotide sequence ID" value="NZ_JAKNCT010000004.1"/>
</dbReference>
<evidence type="ECO:0000313" key="3">
    <source>
        <dbReference type="Proteomes" id="UP001297600"/>
    </source>
</evidence>
<proteinExistence type="predicted"/>
<feature type="compositionally biased region" description="Basic and acidic residues" evidence="1">
    <location>
        <begin position="253"/>
        <end position="262"/>
    </location>
</feature>
<protein>
    <submittedName>
        <fullName evidence="2">Uncharacterized protein</fullName>
    </submittedName>
</protein>
<comment type="caution">
    <text evidence="2">The sequence shown here is derived from an EMBL/GenBank/DDBJ whole genome shotgun (WGS) entry which is preliminary data.</text>
</comment>
<accession>A0ABS9MPS2</accession>